<evidence type="ECO:0000313" key="7">
    <source>
        <dbReference type="EMBL" id="OGE30292.1"/>
    </source>
</evidence>
<reference evidence="7 8" key="1">
    <citation type="journal article" date="2016" name="Nat. Commun.">
        <title>Thousands of microbial genomes shed light on interconnected biogeochemical processes in an aquifer system.</title>
        <authorList>
            <person name="Anantharaman K."/>
            <person name="Brown C.T."/>
            <person name="Hug L.A."/>
            <person name="Sharon I."/>
            <person name="Castelle C.J."/>
            <person name="Probst A.J."/>
            <person name="Thomas B.C."/>
            <person name="Singh A."/>
            <person name="Wilkins M.J."/>
            <person name="Karaoz U."/>
            <person name="Brodie E.L."/>
            <person name="Williams K.H."/>
            <person name="Hubbard S.S."/>
            <person name="Banfield J.F."/>
        </authorList>
    </citation>
    <scope>NUCLEOTIDE SEQUENCE [LARGE SCALE GENOMIC DNA]</scope>
</reference>
<name>A0A1F5JNT7_9BACT</name>
<feature type="transmembrane region" description="Helical" evidence="5">
    <location>
        <begin position="89"/>
        <end position="107"/>
    </location>
</feature>
<evidence type="ECO:0000256" key="1">
    <source>
        <dbReference type="ARBA" id="ARBA00004141"/>
    </source>
</evidence>
<feature type="transmembrane region" description="Helical" evidence="5">
    <location>
        <begin position="119"/>
        <end position="142"/>
    </location>
</feature>
<feature type="transmembrane region" description="Helical" evidence="5">
    <location>
        <begin position="236"/>
        <end position="254"/>
    </location>
</feature>
<evidence type="ECO:0000256" key="5">
    <source>
        <dbReference type="SAM" id="Phobius"/>
    </source>
</evidence>
<gene>
    <name evidence="7" type="ORF">A3C59_04920</name>
</gene>
<feature type="transmembrane region" description="Helical" evidence="5">
    <location>
        <begin position="191"/>
        <end position="207"/>
    </location>
</feature>
<dbReference type="STRING" id="1797768.A3C59_04920"/>
<proteinExistence type="predicted"/>
<feature type="transmembrane region" description="Helical" evidence="5">
    <location>
        <begin position="28"/>
        <end position="47"/>
    </location>
</feature>
<evidence type="ECO:0000256" key="3">
    <source>
        <dbReference type="ARBA" id="ARBA00022989"/>
    </source>
</evidence>
<evidence type="ECO:0000259" key="6">
    <source>
        <dbReference type="Pfam" id="PF04932"/>
    </source>
</evidence>
<evidence type="ECO:0000313" key="8">
    <source>
        <dbReference type="Proteomes" id="UP000176902"/>
    </source>
</evidence>
<evidence type="ECO:0000256" key="2">
    <source>
        <dbReference type="ARBA" id="ARBA00022692"/>
    </source>
</evidence>
<dbReference type="InterPro" id="IPR007016">
    <property type="entry name" value="O-antigen_ligase-rel_domated"/>
</dbReference>
<organism evidence="7 8">
    <name type="scientific">Candidatus Daviesbacteria bacterium RIFCSPHIGHO2_02_FULL_36_13</name>
    <dbReference type="NCBI Taxonomy" id="1797768"/>
    <lineage>
        <taxon>Bacteria</taxon>
        <taxon>Candidatus Daviesiibacteriota</taxon>
    </lineage>
</organism>
<dbReference type="GO" id="GO:0016020">
    <property type="term" value="C:membrane"/>
    <property type="evidence" value="ECO:0007669"/>
    <property type="project" value="UniProtKB-SubCell"/>
</dbReference>
<feature type="transmembrane region" description="Helical" evidence="5">
    <location>
        <begin position="349"/>
        <end position="374"/>
    </location>
</feature>
<dbReference type="EMBL" id="MFCV01000048">
    <property type="protein sequence ID" value="OGE30292.1"/>
    <property type="molecule type" value="Genomic_DNA"/>
</dbReference>
<comment type="subcellular location">
    <subcellularLocation>
        <location evidence="1">Membrane</location>
        <topology evidence="1">Multi-pass membrane protein</topology>
    </subcellularLocation>
</comment>
<dbReference type="AlphaFoldDB" id="A0A1F5JNT7"/>
<dbReference type="PANTHER" id="PTHR37422:SF23">
    <property type="entry name" value="TEICHURONIC ACID BIOSYNTHESIS PROTEIN TUAE"/>
    <property type="match status" value="1"/>
</dbReference>
<comment type="caution">
    <text evidence="7">The sequence shown here is derived from an EMBL/GenBank/DDBJ whole genome shotgun (WGS) entry which is preliminary data.</text>
</comment>
<dbReference type="PANTHER" id="PTHR37422">
    <property type="entry name" value="TEICHURONIC ACID BIOSYNTHESIS PROTEIN TUAE"/>
    <property type="match status" value="1"/>
</dbReference>
<feature type="transmembrane region" description="Helical" evidence="5">
    <location>
        <begin position="59"/>
        <end position="77"/>
    </location>
</feature>
<feature type="transmembrane region" description="Helical" evidence="5">
    <location>
        <begin position="162"/>
        <end position="179"/>
    </location>
</feature>
<feature type="transmembrane region" description="Helical" evidence="5">
    <location>
        <begin position="321"/>
        <end position="343"/>
    </location>
</feature>
<accession>A0A1F5JNT7</accession>
<dbReference type="Proteomes" id="UP000176902">
    <property type="component" value="Unassembled WGS sequence"/>
</dbReference>
<sequence length="382" mass="42707">MLIAYLLVISILAGQLIKIPVFGVQGPTLLDLLVLALSLIGIAKLKFKLQKPNKLLKIGYLFTGVGILSLIVTPLSLNFPEYLSSFSYTLRFFVYILFAHIIFSGAFEDFRKRIKETLIYSGVGLAVLGLIQFLILPDLMFLQPFGWDPHYFRTVSTFLDPNFAGAYFVLTLLLLTSLRGHEVAAAIPKKIASSFTLLAMTIVYLALLTTFSRSSYLMFLVSGISLAFFQKSKKILLGTFILFIGLLIGFQIYTQAVATPRGINREQSASFRLSTWQQGLTIFQHSPLMGVGFNTYKFAIREYNLSDSQFLESRGSTTNDFSLLYVLATTGIVGLTVYLLFILHLPPVAILGLLIHSIFANSLFYPPILLWLILFSIKKESI</sequence>
<feature type="domain" description="O-antigen ligase-related" evidence="6">
    <location>
        <begin position="200"/>
        <end position="339"/>
    </location>
</feature>
<keyword evidence="2 5" id="KW-0812">Transmembrane</keyword>
<dbReference type="Pfam" id="PF04932">
    <property type="entry name" value="Wzy_C"/>
    <property type="match status" value="1"/>
</dbReference>
<evidence type="ECO:0000256" key="4">
    <source>
        <dbReference type="ARBA" id="ARBA00023136"/>
    </source>
</evidence>
<keyword evidence="4 5" id="KW-0472">Membrane</keyword>
<keyword evidence="3 5" id="KW-1133">Transmembrane helix</keyword>
<protein>
    <recommendedName>
        <fullName evidence="6">O-antigen ligase-related domain-containing protein</fullName>
    </recommendedName>
</protein>
<dbReference type="InterPro" id="IPR051533">
    <property type="entry name" value="WaaL-like"/>
</dbReference>